<keyword evidence="3" id="KW-0489">Methyltransferase</keyword>
<evidence type="ECO:0000313" key="4">
    <source>
        <dbReference type="Proteomes" id="UP000318834"/>
    </source>
</evidence>
<comment type="caution">
    <text evidence="3">The sequence shown here is derived from an EMBL/GenBank/DDBJ whole genome shotgun (WGS) entry which is preliminary data.</text>
</comment>
<dbReference type="AlphaFoldDB" id="A0A537IUH8"/>
<keyword evidence="1 3" id="KW-0808">Transferase</keyword>
<proteinExistence type="predicted"/>
<dbReference type="InterPro" id="IPR029063">
    <property type="entry name" value="SAM-dependent_MTases_sf"/>
</dbReference>
<dbReference type="GO" id="GO:0008168">
    <property type="term" value="F:methyltransferase activity"/>
    <property type="evidence" value="ECO:0007669"/>
    <property type="project" value="UniProtKB-KW"/>
</dbReference>
<name>A0A537IUH8_9BACT</name>
<feature type="domain" description="Methyltransferase" evidence="2">
    <location>
        <begin position="62"/>
        <end position="164"/>
    </location>
</feature>
<dbReference type="PANTHER" id="PTHR43861:SF3">
    <property type="entry name" value="PUTATIVE (AFU_ORTHOLOGUE AFUA_2G14390)-RELATED"/>
    <property type="match status" value="1"/>
</dbReference>
<dbReference type="CDD" id="cd02440">
    <property type="entry name" value="AdoMet_MTases"/>
    <property type="match status" value="1"/>
</dbReference>
<protein>
    <submittedName>
        <fullName evidence="3">Methyltransferase domain-containing protein</fullName>
    </submittedName>
</protein>
<accession>A0A537IUH8</accession>
<gene>
    <name evidence="3" type="ORF">E6H05_07260</name>
</gene>
<organism evidence="3 4">
    <name type="scientific">Candidatus Segetimicrobium genomatis</name>
    <dbReference type="NCBI Taxonomy" id="2569760"/>
    <lineage>
        <taxon>Bacteria</taxon>
        <taxon>Bacillati</taxon>
        <taxon>Candidatus Sysuimicrobiota</taxon>
        <taxon>Candidatus Sysuimicrobiia</taxon>
        <taxon>Candidatus Sysuimicrobiales</taxon>
        <taxon>Candidatus Segetimicrobiaceae</taxon>
        <taxon>Candidatus Segetimicrobium</taxon>
    </lineage>
</organism>
<dbReference type="Gene3D" id="3.40.50.150">
    <property type="entry name" value="Vaccinia Virus protein VP39"/>
    <property type="match status" value="1"/>
</dbReference>
<dbReference type="Pfam" id="PF13847">
    <property type="entry name" value="Methyltransf_31"/>
    <property type="match status" value="1"/>
</dbReference>
<evidence type="ECO:0000313" key="3">
    <source>
        <dbReference type="EMBL" id="TMI74979.1"/>
    </source>
</evidence>
<dbReference type="GO" id="GO:0032259">
    <property type="term" value="P:methylation"/>
    <property type="evidence" value="ECO:0007669"/>
    <property type="project" value="UniProtKB-KW"/>
</dbReference>
<dbReference type="Proteomes" id="UP000318834">
    <property type="component" value="Unassembled WGS sequence"/>
</dbReference>
<dbReference type="SUPFAM" id="SSF53335">
    <property type="entry name" value="S-adenosyl-L-methionine-dependent methyltransferases"/>
    <property type="match status" value="1"/>
</dbReference>
<dbReference type="EMBL" id="VBAP01000049">
    <property type="protein sequence ID" value="TMI74979.1"/>
    <property type="molecule type" value="Genomic_DNA"/>
</dbReference>
<sequence length="277" mass="31351">MTLIRSRKREGTVMGGDQWKKAVTDAWDEMADTYDAYVGTQADYYRTQVIGPGLLAACGKVRGQRVLDLGCGQGYFARLLAGAGATVIGVDISERQIAHARRREAEHPLGIEYFALDAAKIDQEWPPSTFDLITSCIAFQDMPNPFRVMESVKILLKPRGRVVLLVEHQMNGTPLREWERDESGRKIALRVDRYFNTGPRETTWTLNSGDTSRTFRFPSWNRTLEEWSTVFAQAGFLIAQLTEPRPTEKQVEQIPDLDDCSRIPYFLIFDLVPRGSG</sequence>
<evidence type="ECO:0000259" key="2">
    <source>
        <dbReference type="Pfam" id="PF13847"/>
    </source>
</evidence>
<reference evidence="3 4" key="1">
    <citation type="journal article" date="2019" name="Nat. Microbiol.">
        <title>Mediterranean grassland soil C-N compound turnover is dependent on rainfall and depth, and is mediated by genomically divergent microorganisms.</title>
        <authorList>
            <person name="Diamond S."/>
            <person name="Andeer P.F."/>
            <person name="Li Z."/>
            <person name="Crits-Christoph A."/>
            <person name="Burstein D."/>
            <person name="Anantharaman K."/>
            <person name="Lane K.R."/>
            <person name="Thomas B.C."/>
            <person name="Pan C."/>
            <person name="Northen T.R."/>
            <person name="Banfield J.F."/>
        </authorList>
    </citation>
    <scope>NUCLEOTIDE SEQUENCE [LARGE SCALE GENOMIC DNA]</scope>
    <source>
        <strain evidence="3">NP_8</strain>
    </source>
</reference>
<dbReference type="InterPro" id="IPR025714">
    <property type="entry name" value="Methyltranfer_dom"/>
</dbReference>
<dbReference type="PANTHER" id="PTHR43861">
    <property type="entry name" value="TRANS-ACONITATE 2-METHYLTRANSFERASE-RELATED"/>
    <property type="match status" value="1"/>
</dbReference>
<evidence type="ECO:0000256" key="1">
    <source>
        <dbReference type="ARBA" id="ARBA00022679"/>
    </source>
</evidence>